<evidence type="ECO:0000256" key="1">
    <source>
        <dbReference type="SAM" id="MobiDB-lite"/>
    </source>
</evidence>
<feature type="compositionally biased region" description="Polar residues" evidence="1">
    <location>
        <begin position="160"/>
        <end position="173"/>
    </location>
</feature>
<accession>A0AAD6N944</accession>
<evidence type="ECO:0000313" key="3">
    <source>
        <dbReference type="Proteomes" id="UP001219568"/>
    </source>
</evidence>
<feature type="compositionally biased region" description="Polar residues" evidence="1">
    <location>
        <begin position="39"/>
        <end position="60"/>
    </location>
</feature>
<feature type="compositionally biased region" description="Basic residues" evidence="1">
    <location>
        <begin position="468"/>
        <end position="478"/>
    </location>
</feature>
<feature type="region of interest" description="Disordered" evidence="1">
    <location>
        <begin position="410"/>
        <end position="615"/>
    </location>
</feature>
<feature type="compositionally biased region" description="Basic residues" evidence="1">
    <location>
        <begin position="214"/>
        <end position="231"/>
    </location>
</feature>
<feature type="compositionally biased region" description="Low complexity" evidence="1">
    <location>
        <begin position="589"/>
        <end position="602"/>
    </location>
</feature>
<feature type="region of interest" description="Disordered" evidence="1">
    <location>
        <begin position="292"/>
        <end position="322"/>
    </location>
</feature>
<feature type="compositionally biased region" description="Basic residues" evidence="1">
    <location>
        <begin position="603"/>
        <end position="615"/>
    </location>
</feature>
<reference evidence="2" key="1">
    <citation type="journal article" date="2023" name="IMA Fungus">
        <title>Comparative genomic study of the Penicillium genus elucidates a diverse pangenome and 15 lateral gene transfer events.</title>
        <authorList>
            <person name="Petersen C."/>
            <person name="Sorensen T."/>
            <person name="Nielsen M.R."/>
            <person name="Sondergaard T.E."/>
            <person name="Sorensen J.L."/>
            <person name="Fitzpatrick D.A."/>
            <person name="Frisvad J.C."/>
            <person name="Nielsen K.L."/>
        </authorList>
    </citation>
    <scope>NUCLEOTIDE SEQUENCE</scope>
    <source>
        <strain evidence="2">IBT 15450</strain>
    </source>
</reference>
<feature type="compositionally biased region" description="Polar residues" evidence="1">
    <location>
        <begin position="92"/>
        <end position="113"/>
    </location>
</feature>
<proteinExistence type="predicted"/>
<comment type="caution">
    <text evidence="2">The sequence shown here is derived from an EMBL/GenBank/DDBJ whole genome shotgun (WGS) entry which is preliminary data.</text>
</comment>
<dbReference type="EMBL" id="JAQJZL010000004">
    <property type="protein sequence ID" value="KAJ6043888.1"/>
    <property type="molecule type" value="Genomic_DNA"/>
</dbReference>
<feature type="compositionally biased region" description="Polar residues" evidence="1">
    <location>
        <begin position="578"/>
        <end position="588"/>
    </location>
</feature>
<feature type="compositionally biased region" description="Low complexity" evidence="1">
    <location>
        <begin position="507"/>
        <end position="529"/>
    </location>
</feature>
<feature type="region of interest" description="Disordered" evidence="1">
    <location>
        <begin position="1"/>
        <end position="235"/>
    </location>
</feature>
<name>A0AAD6N944_PENCN</name>
<evidence type="ECO:0000313" key="2">
    <source>
        <dbReference type="EMBL" id="KAJ6043888.1"/>
    </source>
</evidence>
<gene>
    <name evidence="2" type="ORF">N7460_005243</name>
</gene>
<dbReference type="Proteomes" id="UP001219568">
    <property type="component" value="Unassembled WGS sequence"/>
</dbReference>
<organism evidence="2 3">
    <name type="scientific">Penicillium canescens</name>
    <dbReference type="NCBI Taxonomy" id="5083"/>
    <lineage>
        <taxon>Eukaryota</taxon>
        <taxon>Fungi</taxon>
        <taxon>Dikarya</taxon>
        <taxon>Ascomycota</taxon>
        <taxon>Pezizomycotina</taxon>
        <taxon>Eurotiomycetes</taxon>
        <taxon>Eurotiomycetidae</taxon>
        <taxon>Eurotiales</taxon>
        <taxon>Aspergillaceae</taxon>
        <taxon>Penicillium</taxon>
    </lineage>
</organism>
<sequence>MPPKKGQRKSMPARINKTPTLTPSRRSPRVPPPQKSPTETSNPPKTLNLTPASPEETSINIRFYNPKPTATSSRSLAEVPETPSARRRGFQTRPSRLSTVYTPTIDTPASQGSRRTRRTAALETPKNDHSDFDPLEGIGSTGWTNDQYFGALGSEGTADGPSSPTSASDMRNSSRVRKPTIRALESLESVKRKPRKNAKASTPIGEKPASLSKPAKHNVFKKSAKKTRTSKRMANSKTQNDMILIGSDIDVKSTGKVLFELTLEALNPEFILPINVDVEEFIKERRDEYYQHSHEEKYGTTASADDIPSSKTGDESVPESLVPETVVPETSVVSTSTTSTPAAIFTDTPGILGFEKQSDTKTSSDGWIETGYVNDKAEEVSLIPEDCHLYRSLHTYGDENLPYPPVRARTDQQGDNDCARGYPPLIGSRNLPVGSQSPFRSENVDEEKAKVLSRPQETRVIAPATTTRKPRNTRKRRQTAAADTTNRGATLDNGERKSKRRRRQTEPGPAAATDPAIAPTPAPAASSPPKYATKTQSQSRQVAPAAKPATEDVKPKVQRIRLTLKPAPEAEIKGDDPFSNTEDTPTVHSPSSAPSPAPSSARTPKRRRRGPAKGK</sequence>
<protein>
    <submittedName>
        <fullName evidence="2">Uncharacterized protein</fullName>
    </submittedName>
</protein>
<reference evidence="2" key="2">
    <citation type="submission" date="2023-01" db="EMBL/GenBank/DDBJ databases">
        <authorList>
            <person name="Petersen C."/>
        </authorList>
    </citation>
    <scope>NUCLEOTIDE SEQUENCE</scope>
    <source>
        <strain evidence="2">IBT 15450</strain>
    </source>
</reference>
<dbReference type="AlphaFoldDB" id="A0AAD6N944"/>
<keyword evidence="3" id="KW-1185">Reference proteome</keyword>